<dbReference type="Proteomes" id="UP000222366">
    <property type="component" value="Unassembled WGS sequence"/>
</dbReference>
<dbReference type="GO" id="GO:0046983">
    <property type="term" value="F:protein dimerization activity"/>
    <property type="evidence" value="ECO:0007669"/>
    <property type="project" value="InterPro"/>
</dbReference>
<name>A0A2D0KKH8_9GAMM</name>
<protein>
    <submittedName>
        <fullName evidence="2">ATP-dependent Clp protease ATP-binding subunit ClpX</fullName>
    </submittedName>
</protein>
<dbReference type="GO" id="GO:0008233">
    <property type="term" value="F:peptidase activity"/>
    <property type="evidence" value="ECO:0007669"/>
    <property type="project" value="UniProtKB-KW"/>
</dbReference>
<evidence type="ECO:0000313" key="3">
    <source>
        <dbReference type="Proteomes" id="UP000222366"/>
    </source>
</evidence>
<evidence type="ECO:0000313" key="2">
    <source>
        <dbReference type="EMBL" id="PHM63944.1"/>
    </source>
</evidence>
<reference evidence="2 3" key="1">
    <citation type="journal article" date="2017" name="Nat. Microbiol.">
        <title>Natural product diversity associated with the nematode symbionts Photorhabdus and Xenorhabdus.</title>
        <authorList>
            <person name="Tobias N.J."/>
            <person name="Wolff H."/>
            <person name="Djahanschiri B."/>
            <person name="Grundmann F."/>
            <person name="Kronenwerth M."/>
            <person name="Shi Y.M."/>
            <person name="Simonyi S."/>
            <person name="Grun P."/>
            <person name="Shapiro-Ilan D."/>
            <person name="Pidot S.J."/>
            <person name="Stinear T.P."/>
            <person name="Ebersberger I."/>
            <person name="Bode H.B."/>
        </authorList>
    </citation>
    <scope>NUCLEOTIDE SEQUENCE [LARGE SCALE GENOMIC DNA]</scope>
    <source>
        <strain evidence="2 3">DSM 17904</strain>
    </source>
</reference>
<gene>
    <name evidence="2" type="primary">clpX</name>
    <name evidence="2" type="ORF">Xsto_03474</name>
</gene>
<dbReference type="SMART" id="SM00994">
    <property type="entry name" value="zf-C4_ClpX"/>
    <property type="match status" value="1"/>
</dbReference>
<keyword evidence="3" id="KW-1185">Reference proteome</keyword>
<dbReference type="InterPro" id="IPR038366">
    <property type="entry name" value="Znf_CppX_C4_sf"/>
</dbReference>
<keyword evidence="2" id="KW-0645">Protease</keyword>
<sequence>MSHKKRIPPYPLRMPDEVREWYEEESNNNGRSLNAEIVEVLKEEMNGYKAEKKHNSIKTKDCRYQGNKMALEIEKVNTNIGCSICGRNSKDSKKSRLFIAGLYGYICSSCVSDCVSILAYHIECRVDEGNKDTAEDNESERQ</sequence>
<keyword evidence="2" id="KW-0547">Nucleotide-binding</keyword>
<dbReference type="SUPFAM" id="SSF47598">
    <property type="entry name" value="Ribbon-helix-helix"/>
    <property type="match status" value="1"/>
</dbReference>
<keyword evidence="2" id="KW-0378">Hydrolase</keyword>
<dbReference type="AlphaFoldDB" id="A0A2D0KKH8"/>
<feature type="domain" description="ATP-dependent Clp protease ATP-binding subunit ClpX zinc ribbon" evidence="1">
    <location>
        <begin position="79"/>
        <end position="121"/>
    </location>
</feature>
<dbReference type="GO" id="GO:0043565">
    <property type="term" value="F:sequence-specific DNA binding"/>
    <property type="evidence" value="ECO:0007669"/>
    <property type="project" value="UniProtKB-ARBA"/>
</dbReference>
<comment type="caution">
    <text evidence="2">The sequence shown here is derived from an EMBL/GenBank/DDBJ whole genome shotgun (WGS) entry which is preliminary data.</text>
</comment>
<dbReference type="EMBL" id="NJAJ01000041">
    <property type="protein sequence ID" value="PHM63944.1"/>
    <property type="molecule type" value="Genomic_DNA"/>
</dbReference>
<dbReference type="Gene3D" id="6.20.220.10">
    <property type="entry name" value="ClpX chaperone, C4-type zinc finger domain"/>
    <property type="match status" value="1"/>
</dbReference>
<dbReference type="InterPro" id="IPR005569">
    <property type="entry name" value="Arc_DNA-bd_dom"/>
</dbReference>
<dbReference type="InterPro" id="IPR010603">
    <property type="entry name" value="Znf_CppX_C4"/>
</dbReference>
<dbReference type="RefSeq" id="WP_169926671.1">
    <property type="nucleotide sequence ID" value="NZ_CAWNRH010000117.1"/>
</dbReference>
<accession>A0A2D0KKH8</accession>
<dbReference type="InterPro" id="IPR013321">
    <property type="entry name" value="Arc_rbn_hlx_hlx"/>
</dbReference>
<dbReference type="Pfam" id="PF06689">
    <property type="entry name" value="zf-C4_ClpX"/>
    <property type="match status" value="1"/>
</dbReference>
<dbReference type="GO" id="GO:0008270">
    <property type="term" value="F:zinc ion binding"/>
    <property type="evidence" value="ECO:0007669"/>
    <property type="project" value="InterPro"/>
</dbReference>
<organism evidence="2 3">
    <name type="scientific">Xenorhabdus stockiae</name>
    <dbReference type="NCBI Taxonomy" id="351614"/>
    <lineage>
        <taxon>Bacteria</taxon>
        <taxon>Pseudomonadati</taxon>
        <taxon>Pseudomonadota</taxon>
        <taxon>Gammaproteobacteria</taxon>
        <taxon>Enterobacterales</taxon>
        <taxon>Morganellaceae</taxon>
        <taxon>Xenorhabdus</taxon>
    </lineage>
</organism>
<dbReference type="GO" id="GO:0006355">
    <property type="term" value="P:regulation of DNA-templated transcription"/>
    <property type="evidence" value="ECO:0007669"/>
    <property type="project" value="InterPro"/>
</dbReference>
<dbReference type="Gene3D" id="1.10.1220.10">
    <property type="entry name" value="Met repressor-like"/>
    <property type="match status" value="1"/>
</dbReference>
<dbReference type="GO" id="GO:0005524">
    <property type="term" value="F:ATP binding"/>
    <property type="evidence" value="ECO:0007669"/>
    <property type="project" value="UniProtKB-KW"/>
</dbReference>
<dbReference type="Pfam" id="PF03869">
    <property type="entry name" value="Arc"/>
    <property type="match status" value="1"/>
</dbReference>
<dbReference type="GO" id="GO:0006508">
    <property type="term" value="P:proteolysis"/>
    <property type="evidence" value="ECO:0007669"/>
    <property type="project" value="UniProtKB-KW"/>
</dbReference>
<keyword evidence="2" id="KW-0067">ATP-binding</keyword>
<evidence type="ECO:0000259" key="1">
    <source>
        <dbReference type="SMART" id="SM00994"/>
    </source>
</evidence>
<dbReference type="InterPro" id="IPR010985">
    <property type="entry name" value="Ribbon_hlx_hlx"/>
</dbReference>
<proteinExistence type="predicted"/>